<dbReference type="Gene3D" id="3.90.640.10">
    <property type="entry name" value="Actin, Chain A, domain 4"/>
    <property type="match status" value="1"/>
</dbReference>
<sequence length="1082" mass="120818">MTQSIQITISGAYDGGAGDEQVDYVGERHTQLVGLYFGKLRDIASKELKVGVSDIVIAVPGWHTDIQRRALLDAAAIANLNVLGLINDTTATALGYGITKTDLPDPESPRHVAFVDVGHATLSVSVAAFSKGQLTVLSTAYDQNLGGRDVDYALVQHFSNEFKGKYKSQGRLPPYRRLREAQESLVLQQRVRDQVESIMNDIDANSKLSREELEELIKPQLERITAPIHEAIAASGLTLDQIHSVELVGGSTRVPATKQKIQEAFSGKPLSTTLNQDEAAARGTTFACAMLSPVFRVREFHVHDINHYPIKVRWDASPTDPDDDTELLVFPAGNGLPSTKVLSFYRKEPFSITAEYATPDKLPGGINPWISNFTVKQVPPNPTGDSSCVKVRTRLNLHRIMSFESTYVEEVEEKEEPAPQPMEVDGAAPAADDAAPAPAPPKKKKVVKKKEVPFVATNSVGFSLLWSCIVAEVFVRSKRAKTIDSRISYGRMRYIQIKVWPPEVFEEGAEFIESLFKAYVDSHGQRLKVAFAETLLSLLPVRVDELSIEAEPEYGDDIGDTLPARGERIFGQPYSLPSSSILLTVGAIVVESAATRLFRRKFYEDNGFIRGSWFDIAEASFGLMLFVEFPIKIIADGCVFTPNAYLRSIWNVLDFVIKIGIIVNVTTGPIFVGDECVAAQRDLFPFYNLLVILTIFISIIIGNFSSRTGSAFLTRAQRERIDLQKLFKRQKPSQAFSNNELAERLRNSFFLVLMEFYILDVLVRLFGLRWRSFKANGWNLLDLAVAHGSFITLLIVQFGHSGFVINQLQKLFLVSIAFKFVLRTNSLNTLFKTAVSSLPVILSLLGLWLILFIFFGILEGWNQYMHDFDLTYPRCTNSSSTQNISDCGSTAWAFGLFVAWNILSMYIFVNIFTGAIVENFSYVFQAAGSGAKSTTREEMRSFKKVWAEFSNPKTGHLEGHRFTAFFNRLSGIFEVRIYPAEYLIPNIESLCKSSDPSSSSSPTITKSVSWSPRARIVDDIDLNKLDHVLDGVNLAEIRRRKAVYARLYHEATISHEPRVISFTNMLILLAHHKLIVDAEMLV</sequence>
<feature type="domain" description="Ion transport" evidence="13">
    <location>
        <begin position="686"/>
        <end position="858"/>
    </location>
</feature>
<dbReference type="InterPro" id="IPR025614">
    <property type="entry name" value="Cell_morpho_N"/>
</dbReference>
<evidence type="ECO:0000256" key="11">
    <source>
        <dbReference type="SAM" id="MobiDB-lite"/>
    </source>
</evidence>
<feature type="transmembrane region" description="Helical" evidence="12">
    <location>
        <begin position="749"/>
        <end position="768"/>
    </location>
</feature>
<dbReference type="PRINTS" id="PR00301">
    <property type="entry name" value="HEATSHOCK70"/>
</dbReference>
<evidence type="ECO:0000256" key="12">
    <source>
        <dbReference type="SAM" id="Phobius"/>
    </source>
</evidence>
<dbReference type="PANTHER" id="PTHR45639">
    <property type="entry name" value="HSC70CB, ISOFORM G-RELATED"/>
    <property type="match status" value="1"/>
</dbReference>
<evidence type="ECO:0000256" key="7">
    <source>
        <dbReference type="ARBA" id="ARBA00022840"/>
    </source>
</evidence>
<comment type="caution">
    <text evidence="15">The sequence shown here is derived from an EMBL/GenBank/DDBJ whole genome shotgun (WGS) entry which is preliminary data.</text>
</comment>
<dbReference type="InterPro" id="IPR043129">
    <property type="entry name" value="ATPase_NBD"/>
</dbReference>
<comment type="similarity">
    <text evidence="3">Belongs to the heat shock protein 70 family.</text>
</comment>
<keyword evidence="4" id="KW-0963">Cytoplasm</keyword>
<dbReference type="Pfam" id="PF14222">
    <property type="entry name" value="MOR2-PAG1_N"/>
    <property type="match status" value="1"/>
</dbReference>
<feature type="transmembrane region" description="Helical" evidence="12">
    <location>
        <begin position="891"/>
        <end position="912"/>
    </location>
</feature>
<accession>A0A4Q2D3R6</accession>
<dbReference type="GO" id="GO:0005524">
    <property type="term" value="F:ATP binding"/>
    <property type="evidence" value="ECO:0007669"/>
    <property type="project" value="UniProtKB-KW"/>
</dbReference>
<dbReference type="Pfam" id="PF00012">
    <property type="entry name" value="HSP70"/>
    <property type="match status" value="1"/>
</dbReference>
<dbReference type="FunFam" id="2.60.34.10:FF:000011">
    <property type="entry name" value="Heat shock protein hsp88"/>
    <property type="match status" value="1"/>
</dbReference>
<dbReference type="GO" id="GO:0016020">
    <property type="term" value="C:membrane"/>
    <property type="evidence" value="ECO:0007669"/>
    <property type="project" value="UniProtKB-SubCell"/>
</dbReference>
<organism evidence="15 16">
    <name type="scientific">Candolleomyces aberdarensis</name>
    <dbReference type="NCBI Taxonomy" id="2316362"/>
    <lineage>
        <taxon>Eukaryota</taxon>
        <taxon>Fungi</taxon>
        <taxon>Dikarya</taxon>
        <taxon>Basidiomycota</taxon>
        <taxon>Agaricomycotina</taxon>
        <taxon>Agaricomycetes</taxon>
        <taxon>Agaricomycetidae</taxon>
        <taxon>Agaricales</taxon>
        <taxon>Agaricineae</taxon>
        <taxon>Psathyrellaceae</taxon>
        <taxon>Candolleomyces</taxon>
    </lineage>
</organism>
<feature type="transmembrane region" description="Helical" evidence="12">
    <location>
        <begin position="834"/>
        <end position="858"/>
    </location>
</feature>
<feature type="compositionally biased region" description="Low complexity" evidence="11">
    <location>
        <begin position="427"/>
        <end position="436"/>
    </location>
</feature>
<feature type="transmembrane region" description="Helical" evidence="12">
    <location>
        <begin position="684"/>
        <end position="704"/>
    </location>
</feature>
<dbReference type="InterPro" id="IPR013126">
    <property type="entry name" value="Hsp_70_fam"/>
</dbReference>
<dbReference type="GO" id="GO:0005829">
    <property type="term" value="C:cytosol"/>
    <property type="evidence" value="ECO:0007669"/>
    <property type="project" value="TreeGrafter"/>
</dbReference>
<dbReference type="Gene3D" id="3.30.420.40">
    <property type="match status" value="2"/>
</dbReference>
<evidence type="ECO:0000256" key="1">
    <source>
        <dbReference type="ARBA" id="ARBA00004141"/>
    </source>
</evidence>
<proteinExistence type="inferred from homology"/>
<feature type="domain" description="Cell morphogenesis protein N-terminal" evidence="14">
    <location>
        <begin position="492"/>
        <end position="539"/>
    </location>
</feature>
<dbReference type="InterPro" id="IPR005821">
    <property type="entry name" value="Ion_trans_dom"/>
</dbReference>
<dbReference type="SUPFAM" id="SSF53067">
    <property type="entry name" value="Actin-like ATPase domain"/>
    <property type="match status" value="2"/>
</dbReference>
<dbReference type="SUPFAM" id="SSF100920">
    <property type="entry name" value="Heat shock protein 70kD (HSP70), peptide-binding domain"/>
    <property type="match status" value="1"/>
</dbReference>
<evidence type="ECO:0000256" key="2">
    <source>
        <dbReference type="ARBA" id="ARBA00004496"/>
    </source>
</evidence>
<evidence type="ECO:0000256" key="8">
    <source>
        <dbReference type="ARBA" id="ARBA00022989"/>
    </source>
</evidence>
<keyword evidence="9" id="KW-0346">Stress response</keyword>
<dbReference type="GO" id="GO:0005634">
    <property type="term" value="C:nucleus"/>
    <property type="evidence" value="ECO:0007669"/>
    <property type="project" value="TreeGrafter"/>
</dbReference>
<keyword evidence="10 12" id="KW-0472">Membrane</keyword>
<dbReference type="Gene3D" id="2.60.34.10">
    <property type="entry name" value="Substrate Binding Domain Of DNAk, Chain A, domain 1"/>
    <property type="match status" value="1"/>
</dbReference>
<dbReference type="GO" id="GO:0005216">
    <property type="term" value="F:monoatomic ion channel activity"/>
    <property type="evidence" value="ECO:0007669"/>
    <property type="project" value="InterPro"/>
</dbReference>
<evidence type="ECO:0000313" key="16">
    <source>
        <dbReference type="Proteomes" id="UP000290288"/>
    </source>
</evidence>
<protein>
    <submittedName>
        <fullName evidence="15">Uncharacterized protein</fullName>
    </submittedName>
</protein>
<evidence type="ECO:0000259" key="14">
    <source>
        <dbReference type="Pfam" id="PF14222"/>
    </source>
</evidence>
<evidence type="ECO:0000259" key="13">
    <source>
        <dbReference type="Pfam" id="PF00520"/>
    </source>
</evidence>
<evidence type="ECO:0000256" key="10">
    <source>
        <dbReference type="ARBA" id="ARBA00023136"/>
    </source>
</evidence>
<evidence type="ECO:0000256" key="6">
    <source>
        <dbReference type="ARBA" id="ARBA00022741"/>
    </source>
</evidence>
<dbReference type="InterPro" id="IPR027359">
    <property type="entry name" value="Volt_channel_dom_sf"/>
</dbReference>
<keyword evidence="16" id="KW-1185">Reference proteome</keyword>
<feature type="transmembrane region" description="Helical" evidence="12">
    <location>
        <begin position="780"/>
        <end position="798"/>
    </location>
</feature>
<dbReference type="Gene3D" id="1.10.287.70">
    <property type="match status" value="1"/>
</dbReference>
<reference evidence="15 16" key="1">
    <citation type="submission" date="2019-01" db="EMBL/GenBank/DDBJ databases">
        <title>Draft genome sequence of Psathyrella aberdarensis IHI B618.</title>
        <authorList>
            <person name="Buettner E."/>
            <person name="Kellner H."/>
        </authorList>
    </citation>
    <scope>NUCLEOTIDE SEQUENCE [LARGE SCALE GENOMIC DNA]</scope>
    <source>
        <strain evidence="15 16">IHI B618</strain>
    </source>
</reference>
<dbReference type="InterPro" id="IPR029047">
    <property type="entry name" value="HSP70_peptide-bd_sf"/>
</dbReference>
<dbReference type="AlphaFoldDB" id="A0A4Q2D3R6"/>
<dbReference type="Gene3D" id="1.20.120.350">
    <property type="entry name" value="Voltage-gated potassium channels. Chain C"/>
    <property type="match status" value="1"/>
</dbReference>
<dbReference type="GO" id="GO:0140662">
    <property type="term" value="F:ATP-dependent protein folding chaperone"/>
    <property type="evidence" value="ECO:0007669"/>
    <property type="project" value="InterPro"/>
</dbReference>
<dbReference type="Proteomes" id="UP000290288">
    <property type="component" value="Unassembled WGS sequence"/>
</dbReference>
<keyword evidence="7" id="KW-0067">ATP-binding</keyword>
<keyword evidence="5 12" id="KW-0812">Transmembrane</keyword>
<dbReference type="Pfam" id="PF00520">
    <property type="entry name" value="Ion_trans"/>
    <property type="match status" value="1"/>
</dbReference>
<keyword evidence="8 12" id="KW-1133">Transmembrane helix</keyword>
<feature type="region of interest" description="Disordered" evidence="11">
    <location>
        <begin position="413"/>
        <end position="444"/>
    </location>
</feature>
<evidence type="ECO:0000256" key="9">
    <source>
        <dbReference type="ARBA" id="ARBA00023016"/>
    </source>
</evidence>
<name>A0A4Q2D3R6_9AGAR</name>
<gene>
    <name evidence="15" type="ORF">EST38_g12727</name>
</gene>
<dbReference type="FunFam" id="3.30.420.40:FF:000171">
    <property type="entry name" value="Heat shock 70 kDa protein 4"/>
    <property type="match status" value="1"/>
</dbReference>
<comment type="subcellular location">
    <subcellularLocation>
        <location evidence="2">Cytoplasm</location>
    </subcellularLocation>
    <subcellularLocation>
        <location evidence="1">Membrane</location>
        <topology evidence="1">Multi-pass membrane protein</topology>
    </subcellularLocation>
</comment>
<dbReference type="EMBL" id="SDEE01001005">
    <property type="protein sequence ID" value="RXW13126.1"/>
    <property type="molecule type" value="Genomic_DNA"/>
</dbReference>
<evidence type="ECO:0000256" key="5">
    <source>
        <dbReference type="ARBA" id="ARBA00022692"/>
    </source>
</evidence>
<dbReference type="STRING" id="2316362.A0A4Q2D3R6"/>
<feature type="transmembrane region" description="Helical" evidence="12">
    <location>
        <begin position="655"/>
        <end position="672"/>
    </location>
</feature>
<evidence type="ECO:0000256" key="4">
    <source>
        <dbReference type="ARBA" id="ARBA00022490"/>
    </source>
</evidence>
<evidence type="ECO:0000256" key="3">
    <source>
        <dbReference type="ARBA" id="ARBA00007381"/>
    </source>
</evidence>
<evidence type="ECO:0000313" key="15">
    <source>
        <dbReference type="EMBL" id="RXW13126.1"/>
    </source>
</evidence>
<dbReference type="OrthoDB" id="434160at2759"/>
<dbReference type="PANTHER" id="PTHR45639:SF4">
    <property type="entry name" value="HSC70CB, ISOFORM G"/>
    <property type="match status" value="1"/>
</dbReference>
<keyword evidence="6" id="KW-0547">Nucleotide-binding</keyword>